<feature type="domain" description="DnaJ homologue subfamily C member 28 conserved" evidence="2">
    <location>
        <begin position="278"/>
        <end position="347"/>
    </location>
</feature>
<accession>A0A420YA75</accession>
<protein>
    <recommendedName>
        <fullName evidence="2">DnaJ homologue subfamily C member 28 conserved domain-containing protein</fullName>
    </recommendedName>
</protein>
<organism evidence="3 4">
    <name type="scientific">Coniochaeta pulveracea</name>
    <dbReference type="NCBI Taxonomy" id="177199"/>
    <lineage>
        <taxon>Eukaryota</taxon>
        <taxon>Fungi</taxon>
        <taxon>Dikarya</taxon>
        <taxon>Ascomycota</taxon>
        <taxon>Pezizomycotina</taxon>
        <taxon>Sordariomycetes</taxon>
        <taxon>Sordariomycetidae</taxon>
        <taxon>Coniochaetales</taxon>
        <taxon>Coniochaetaceae</taxon>
        <taxon>Coniochaeta</taxon>
    </lineage>
</organism>
<comment type="caution">
    <text evidence="3">The sequence shown here is derived from an EMBL/GenBank/DDBJ whole genome shotgun (WGS) entry which is preliminary data.</text>
</comment>
<keyword evidence="4" id="KW-1185">Reference proteome</keyword>
<feature type="region of interest" description="Disordered" evidence="1">
    <location>
        <begin position="423"/>
        <end position="460"/>
    </location>
</feature>
<dbReference type="EMBL" id="QVQW01000027">
    <property type="protein sequence ID" value="RKU44788.1"/>
    <property type="molecule type" value="Genomic_DNA"/>
</dbReference>
<feature type="region of interest" description="Disordered" evidence="1">
    <location>
        <begin position="37"/>
        <end position="85"/>
    </location>
</feature>
<dbReference type="PANTHER" id="PTHR39394">
    <property type="entry name" value="YALI0E31793P"/>
    <property type="match status" value="1"/>
</dbReference>
<proteinExistence type="predicted"/>
<dbReference type="STRING" id="177199.A0A420YA75"/>
<dbReference type="Pfam" id="PF09350">
    <property type="entry name" value="DJC28_CD"/>
    <property type="match status" value="1"/>
</dbReference>
<dbReference type="AlphaFoldDB" id="A0A420YA75"/>
<evidence type="ECO:0000313" key="4">
    <source>
        <dbReference type="Proteomes" id="UP000275385"/>
    </source>
</evidence>
<dbReference type="Proteomes" id="UP000275385">
    <property type="component" value="Unassembled WGS sequence"/>
</dbReference>
<evidence type="ECO:0000259" key="2">
    <source>
        <dbReference type="Pfam" id="PF09350"/>
    </source>
</evidence>
<evidence type="ECO:0000256" key="1">
    <source>
        <dbReference type="SAM" id="MobiDB-lite"/>
    </source>
</evidence>
<dbReference type="PANTHER" id="PTHR39394:SF1">
    <property type="entry name" value="DNAJ HOMOLOGUE SUBFAMILY C MEMBER 28 CONSERVED DOMAIN-CONTAINING PROTEIN"/>
    <property type="match status" value="1"/>
</dbReference>
<dbReference type="InterPro" id="IPR018961">
    <property type="entry name" value="DnaJ_homolog_subfam-C_membr-28"/>
</dbReference>
<name>A0A420YA75_9PEZI</name>
<gene>
    <name evidence="3" type="ORF">DL546_007250</name>
</gene>
<sequence length="588" mass="65773">MASTPFICAQCVRNLYRETVPFPAQWAPSYRLTRRSVRASSSSAPAHQPSQDREHNVQTRSEQPAEPTRPASSDPDAATEPQEQGALSRLLEQATEDALLESGRSGRKTIIEQSGFSEELKDRLLSKIQDARFRSDNASAFASAGLDEGDRIAGQGTRDLAAAQPWTGEEATEDTVLRMLIDAHKPLKSGSKGRARIPEPDRPMVDMRIKGSGRVAPGVRITNARERASAYAGVGGIKESERDGLSHEEREARRKEFGERFEPAARAVPATISGLAALANERIEDAIARGQFKNIPRGKGIERDTRADNPFIDTTEYIMNKMIKRQDIVPPWIEKQQELIKAASTFRARLRNDWKRHAARMISSAGGTLKEKLQRAEEYARAEEVFNPRKRNVDQISVPTNVTEDPVMVKMRMEARKEVEEAEKLAGIQTESNSAAEPAEEAMLDPTSQPTEASKPAAAESVHVFTRPFRDPDWEAAERSYMEVAITNLNNITRSYNLMAPELAKKPYFNLERELNNAFADVAPQLAREIHDRANRPARNTLGTPERPKGFVERYVNEGKGKVRVYENRAPHYGFKEMWRDLFGSKAA</sequence>
<dbReference type="OrthoDB" id="1922282at2759"/>
<reference evidence="3 4" key="1">
    <citation type="submission" date="2018-08" db="EMBL/GenBank/DDBJ databases">
        <title>Draft genome of the lignicolous fungus Coniochaeta pulveracea.</title>
        <authorList>
            <person name="Borstlap C.J."/>
            <person name="De Witt R.N."/>
            <person name="Botha A."/>
            <person name="Volschenk H."/>
        </authorList>
    </citation>
    <scope>NUCLEOTIDE SEQUENCE [LARGE SCALE GENOMIC DNA]</scope>
    <source>
        <strain evidence="3 4">CAB683</strain>
    </source>
</reference>
<feature type="compositionally biased region" description="Low complexity" evidence="1">
    <location>
        <begin position="38"/>
        <end position="49"/>
    </location>
</feature>
<evidence type="ECO:0000313" key="3">
    <source>
        <dbReference type="EMBL" id="RKU44788.1"/>
    </source>
</evidence>